<evidence type="ECO:0000313" key="5">
    <source>
        <dbReference type="Proteomes" id="UP000265703"/>
    </source>
</evidence>
<dbReference type="AlphaFoldDB" id="A0A397T7W6"/>
<evidence type="ECO:0000313" key="4">
    <source>
        <dbReference type="EMBL" id="RIA93399.1"/>
    </source>
</evidence>
<sequence length="149" mass="17279">MNEAKLPMLVSACPECYIMWATGDPENETNRFAMLENLMDLFYLILIRLNHHNKLWDDHFVNKLGIKSNNIYHIDVMICEESLLVSFTKISKEEYFCGVDVEKNKIDGKPVLKFASAYGFINIQNLFRKIKSSNSSYHYVEVSRLCPSS</sequence>
<keyword evidence="2" id="KW-0408">Iron</keyword>
<dbReference type="InterPro" id="IPR004108">
    <property type="entry name" value="Fe_hydrogenase_lsu_C"/>
</dbReference>
<dbReference type="SUPFAM" id="SSF53920">
    <property type="entry name" value="Fe-only hydrogenase"/>
    <property type="match status" value="1"/>
</dbReference>
<dbReference type="STRING" id="658196.A0A397T7W6"/>
<gene>
    <name evidence="4" type="ORF">C1645_819371</name>
</gene>
<dbReference type="GO" id="GO:0051539">
    <property type="term" value="F:4 iron, 4 sulfur cluster binding"/>
    <property type="evidence" value="ECO:0007669"/>
    <property type="project" value="UniProtKB-KW"/>
</dbReference>
<keyword evidence="2" id="KW-0411">Iron-sulfur</keyword>
<dbReference type="Gene3D" id="3.40.950.10">
    <property type="entry name" value="Fe-only Hydrogenase (Larger Subunit), Chain L, domain 3"/>
    <property type="match status" value="1"/>
</dbReference>
<dbReference type="InterPro" id="IPR009016">
    <property type="entry name" value="Fe_hydrogenase"/>
</dbReference>
<reference evidence="4 5" key="1">
    <citation type="submission" date="2018-06" db="EMBL/GenBank/DDBJ databases">
        <title>Comparative genomics reveals the genomic features of Rhizophagus irregularis, R. cerebriforme, R. diaphanum and Gigaspora rosea, and their symbiotic lifestyle signature.</title>
        <authorList>
            <person name="Morin E."/>
            <person name="San Clemente H."/>
            <person name="Chen E.C.H."/>
            <person name="De La Providencia I."/>
            <person name="Hainaut M."/>
            <person name="Kuo A."/>
            <person name="Kohler A."/>
            <person name="Murat C."/>
            <person name="Tang N."/>
            <person name="Roy S."/>
            <person name="Loubradou J."/>
            <person name="Henrissat B."/>
            <person name="Grigoriev I.V."/>
            <person name="Corradi N."/>
            <person name="Roux C."/>
            <person name="Martin F.M."/>
        </authorList>
    </citation>
    <scope>NUCLEOTIDE SEQUENCE [LARGE SCALE GENOMIC DNA]</scope>
    <source>
        <strain evidence="4 5">DAOM 227022</strain>
    </source>
</reference>
<comment type="similarity">
    <text evidence="1">Belongs to the NARF family.</text>
</comment>
<keyword evidence="2" id="KW-0004">4Fe-4S</keyword>
<dbReference type="Pfam" id="PF02906">
    <property type="entry name" value="Fe_hyd_lg_C"/>
    <property type="match status" value="1"/>
</dbReference>
<feature type="domain" description="Iron hydrogenase large subunit C-terminal" evidence="3">
    <location>
        <begin position="98"/>
        <end position="147"/>
    </location>
</feature>
<evidence type="ECO:0000256" key="2">
    <source>
        <dbReference type="ARBA" id="ARBA00022485"/>
    </source>
</evidence>
<organism evidence="4 5">
    <name type="scientific">Glomus cerebriforme</name>
    <dbReference type="NCBI Taxonomy" id="658196"/>
    <lineage>
        <taxon>Eukaryota</taxon>
        <taxon>Fungi</taxon>
        <taxon>Fungi incertae sedis</taxon>
        <taxon>Mucoromycota</taxon>
        <taxon>Glomeromycotina</taxon>
        <taxon>Glomeromycetes</taxon>
        <taxon>Glomerales</taxon>
        <taxon>Glomeraceae</taxon>
        <taxon>Glomus</taxon>
    </lineage>
</organism>
<name>A0A397T7W6_9GLOM</name>
<comment type="caution">
    <text evidence="4">The sequence shown here is derived from an EMBL/GenBank/DDBJ whole genome shotgun (WGS) entry which is preliminary data.</text>
</comment>
<evidence type="ECO:0000256" key="1">
    <source>
        <dbReference type="ARBA" id="ARBA00006596"/>
    </source>
</evidence>
<keyword evidence="2" id="KW-0479">Metal-binding</keyword>
<protein>
    <recommendedName>
        <fullName evidence="3">Iron hydrogenase large subunit C-terminal domain-containing protein</fullName>
    </recommendedName>
</protein>
<accession>A0A397T7W6</accession>
<keyword evidence="5" id="KW-1185">Reference proteome</keyword>
<dbReference type="Proteomes" id="UP000265703">
    <property type="component" value="Unassembled WGS sequence"/>
</dbReference>
<dbReference type="EMBL" id="QKYT01000104">
    <property type="protein sequence ID" value="RIA93399.1"/>
    <property type="molecule type" value="Genomic_DNA"/>
</dbReference>
<evidence type="ECO:0000259" key="3">
    <source>
        <dbReference type="Pfam" id="PF02906"/>
    </source>
</evidence>
<proteinExistence type="inferred from homology"/>
<dbReference type="OrthoDB" id="10253113at2759"/>